<evidence type="ECO:0000259" key="2">
    <source>
        <dbReference type="Pfam" id="PF08401"/>
    </source>
</evidence>
<dbReference type="InterPro" id="IPR013610">
    <property type="entry name" value="ArdC_N"/>
</dbReference>
<dbReference type="OrthoDB" id="9803716at2"/>
<dbReference type="Proteomes" id="UP000195918">
    <property type="component" value="Unassembled WGS sequence"/>
</dbReference>
<organism evidence="3 4">
    <name type="scientific">Vagococcus fluvialis bH819</name>
    <dbReference type="NCBI Taxonomy" id="1255619"/>
    <lineage>
        <taxon>Bacteria</taxon>
        <taxon>Bacillati</taxon>
        <taxon>Bacillota</taxon>
        <taxon>Bacilli</taxon>
        <taxon>Lactobacillales</taxon>
        <taxon>Enterococcaceae</taxon>
        <taxon>Vagococcus</taxon>
    </lineage>
</organism>
<proteinExistence type="predicted"/>
<sequence>MVEKSKIKEKQPIDSSLSEIIKAKDYKKLSRHLEDGIEKYLHSDDYINYLKFISQFHKYSSKNVQLILEQNPDASRVAGFQTWKKMDRYVKKGSKALFIYAPYTVDKKDKDGTVMVDDNGTPLKSTRFMLKPVFDVSQTEGEKPLPKQVYNLTEELDDPKKFVAYYNLLKDLSPVDISIEPIQSRANGYYNVTDKRIVVKEGLGEVMTLKVMIHEMAHAILHADSSAFFGDKTYRKQEFEAESVAYIVSDHLGFDTSDYSFGYLSSWTDRGNELSDLTDSLEKITKEASKLIESIDKTLTQIYTLNAPENKFEERVAIARNLPVAIPREPKKEYRQAEPTPKKTVENSLNSRMSQ</sequence>
<dbReference type="Pfam" id="PF08401">
    <property type="entry name" value="ArdcN"/>
    <property type="match status" value="1"/>
</dbReference>
<accession>A0A1X6WRV2</accession>
<reference evidence="4" key="1">
    <citation type="submission" date="2017-02" db="EMBL/GenBank/DDBJ databases">
        <authorList>
            <person name="Dridi B."/>
        </authorList>
    </citation>
    <scope>NUCLEOTIDE SEQUENCE [LARGE SCALE GENOMIC DNA]</scope>
    <source>
        <strain evidence="4">bH819</strain>
    </source>
</reference>
<keyword evidence="4" id="KW-1185">Reference proteome</keyword>
<dbReference type="Gene3D" id="1.10.10.2910">
    <property type="match status" value="1"/>
</dbReference>
<feature type="region of interest" description="Disordered" evidence="1">
    <location>
        <begin position="329"/>
        <end position="355"/>
    </location>
</feature>
<dbReference type="AlphaFoldDB" id="A0A1X6WRV2"/>
<protein>
    <recommendedName>
        <fullName evidence="2">N-terminal domain-containing protein</fullName>
    </recommendedName>
</protein>
<feature type="domain" description="N-terminal" evidence="2">
    <location>
        <begin position="49"/>
        <end position="127"/>
    </location>
</feature>
<feature type="compositionally biased region" description="Basic and acidic residues" evidence="1">
    <location>
        <begin position="329"/>
        <end position="345"/>
    </location>
</feature>
<evidence type="ECO:0000313" key="4">
    <source>
        <dbReference type="Proteomes" id="UP000195918"/>
    </source>
</evidence>
<dbReference type="RefSeq" id="WP_086952639.1">
    <property type="nucleotide sequence ID" value="NZ_FWFD01000018.1"/>
</dbReference>
<gene>
    <name evidence="3" type="ORF">FM121_13030</name>
</gene>
<name>A0A1X6WRV2_9ENTE</name>
<dbReference type="EMBL" id="FWFD01000018">
    <property type="protein sequence ID" value="SLM87014.1"/>
    <property type="molecule type" value="Genomic_DNA"/>
</dbReference>
<evidence type="ECO:0000313" key="3">
    <source>
        <dbReference type="EMBL" id="SLM87014.1"/>
    </source>
</evidence>
<feature type="compositionally biased region" description="Polar residues" evidence="1">
    <location>
        <begin position="346"/>
        <end position="355"/>
    </location>
</feature>
<evidence type="ECO:0000256" key="1">
    <source>
        <dbReference type="SAM" id="MobiDB-lite"/>
    </source>
</evidence>
<dbReference type="GO" id="GO:0003697">
    <property type="term" value="F:single-stranded DNA binding"/>
    <property type="evidence" value="ECO:0007669"/>
    <property type="project" value="InterPro"/>
</dbReference>